<comment type="caution">
    <text evidence="1">The sequence shown here is derived from an EMBL/GenBank/DDBJ whole genome shotgun (WGS) entry which is preliminary data.</text>
</comment>
<sequence length="268" mass="28929">MERESPGFDPRTPNVARLYDYYLGGKDHFPADRVAAEKILKVAPELRAAARANRAFLARSVRFLAEAGITQFLDLGTGLPAQGNVHEVAAKVRQGARVVYVDRDPVVLVHARAMLAGQGDTTVVEGDVRDPHQILKNPDVTQAIDFGRPVGVLLLAVLHYLSESERPQEIVASLRDALAPGSYLVMSHGTGDAARAAAVQKATEVYRRAGAPLTLRGRAGITALFEGFDLVRPGVVWLPEWHPEQADLIDFAGGPESSLLLCGVGRRS</sequence>
<evidence type="ECO:0000313" key="1">
    <source>
        <dbReference type="EMBL" id="GAA3581570.1"/>
    </source>
</evidence>
<keyword evidence="2" id="KW-1185">Reference proteome</keyword>
<accession>A0ABP6YDT6</accession>
<dbReference type="InterPro" id="IPR029063">
    <property type="entry name" value="SAM-dependent_MTases_sf"/>
</dbReference>
<dbReference type="GO" id="GO:0032259">
    <property type="term" value="P:methylation"/>
    <property type="evidence" value="ECO:0007669"/>
    <property type="project" value="UniProtKB-KW"/>
</dbReference>
<keyword evidence="1" id="KW-0808">Transferase</keyword>
<evidence type="ECO:0000313" key="2">
    <source>
        <dbReference type="Proteomes" id="UP001500630"/>
    </source>
</evidence>
<dbReference type="Proteomes" id="UP001500630">
    <property type="component" value="Unassembled WGS sequence"/>
</dbReference>
<dbReference type="SUPFAM" id="SSF53335">
    <property type="entry name" value="S-adenosyl-L-methionine-dependent methyltransferases"/>
    <property type="match status" value="1"/>
</dbReference>
<dbReference type="CDD" id="cd02440">
    <property type="entry name" value="AdoMet_MTases"/>
    <property type="match status" value="1"/>
</dbReference>
<dbReference type="Gene3D" id="3.40.50.150">
    <property type="entry name" value="Vaccinia Virus protein VP39"/>
    <property type="match status" value="1"/>
</dbReference>
<proteinExistence type="predicted"/>
<gene>
    <name evidence="1" type="ORF">GCM10022419_073930</name>
</gene>
<dbReference type="RefSeq" id="WP_345569184.1">
    <property type="nucleotide sequence ID" value="NZ_BAABDQ010000019.1"/>
</dbReference>
<keyword evidence="1" id="KW-0489">Methyltransferase</keyword>
<name>A0ABP6YDT6_9ACTN</name>
<dbReference type="PIRSF" id="PIRSF017393">
    <property type="entry name" value="MTase_SAV2177"/>
    <property type="match status" value="1"/>
</dbReference>
<dbReference type="EMBL" id="BAABDQ010000019">
    <property type="protein sequence ID" value="GAA3581570.1"/>
    <property type="molecule type" value="Genomic_DNA"/>
</dbReference>
<dbReference type="InterPro" id="IPR006764">
    <property type="entry name" value="SAM_dep_MeTrfase_SAV2177_type"/>
</dbReference>
<protein>
    <submittedName>
        <fullName evidence="1">SAM-dependent methyltransferase</fullName>
    </submittedName>
</protein>
<dbReference type="Pfam" id="PF04672">
    <property type="entry name" value="Methyltransf_19"/>
    <property type="match status" value="1"/>
</dbReference>
<reference evidence="2" key="1">
    <citation type="journal article" date="2019" name="Int. J. Syst. Evol. Microbiol.">
        <title>The Global Catalogue of Microorganisms (GCM) 10K type strain sequencing project: providing services to taxonomists for standard genome sequencing and annotation.</title>
        <authorList>
            <consortium name="The Broad Institute Genomics Platform"/>
            <consortium name="The Broad Institute Genome Sequencing Center for Infectious Disease"/>
            <person name="Wu L."/>
            <person name="Ma J."/>
        </authorList>
    </citation>
    <scope>NUCLEOTIDE SEQUENCE [LARGE SCALE GENOMIC DNA]</scope>
    <source>
        <strain evidence="2">JCM 17326</strain>
    </source>
</reference>
<organism evidence="1 2">
    <name type="scientific">Nonomuraea rosea</name>
    <dbReference type="NCBI Taxonomy" id="638574"/>
    <lineage>
        <taxon>Bacteria</taxon>
        <taxon>Bacillati</taxon>
        <taxon>Actinomycetota</taxon>
        <taxon>Actinomycetes</taxon>
        <taxon>Streptosporangiales</taxon>
        <taxon>Streptosporangiaceae</taxon>
        <taxon>Nonomuraea</taxon>
    </lineage>
</organism>
<dbReference type="GO" id="GO:0008168">
    <property type="term" value="F:methyltransferase activity"/>
    <property type="evidence" value="ECO:0007669"/>
    <property type="project" value="UniProtKB-KW"/>
</dbReference>